<feature type="compositionally biased region" description="Basic residues" evidence="1">
    <location>
        <begin position="22"/>
        <end position="46"/>
    </location>
</feature>
<protein>
    <submittedName>
        <fullName evidence="2">Uncharacterized protein</fullName>
    </submittedName>
</protein>
<dbReference type="EMBL" id="JBIMZQ010000027">
    <property type="protein sequence ID" value="KAL3663628.1"/>
    <property type="molecule type" value="Genomic_DNA"/>
</dbReference>
<reference evidence="2 3" key="1">
    <citation type="submission" date="2024-09" db="EMBL/GenBank/DDBJ databases">
        <title>Genome sequencing and assembly of Phytophthora oleae, isolate VK10A, causative agent of rot of olive drupes.</title>
        <authorList>
            <person name="Conti Taguali S."/>
            <person name="Riolo M."/>
            <person name="La Spada F."/>
            <person name="Cacciola S.O."/>
            <person name="Dionisio G."/>
        </authorList>
    </citation>
    <scope>NUCLEOTIDE SEQUENCE [LARGE SCALE GENOMIC DNA]</scope>
    <source>
        <strain evidence="2 3">VK10A</strain>
    </source>
</reference>
<evidence type="ECO:0000256" key="1">
    <source>
        <dbReference type="SAM" id="MobiDB-lite"/>
    </source>
</evidence>
<organism evidence="2 3">
    <name type="scientific">Phytophthora oleae</name>
    <dbReference type="NCBI Taxonomy" id="2107226"/>
    <lineage>
        <taxon>Eukaryota</taxon>
        <taxon>Sar</taxon>
        <taxon>Stramenopiles</taxon>
        <taxon>Oomycota</taxon>
        <taxon>Peronosporomycetes</taxon>
        <taxon>Peronosporales</taxon>
        <taxon>Peronosporaceae</taxon>
        <taxon>Phytophthora</taxon>
    </lineage>
</organism>
<dbReference type="AlphaFoldDB" id="A0ABD3FA74"/>
<feature type="region of interest" description="Disordered" evidence="1">
    <location>
        <begin position="1"/>
        <end position="59"/>
    </location>
</feature>
<sequence>MQPTSDQEKAPAAVASNTRPARNNKKKTAAPSAKKKATMSAKKRQAKPPAATSRRAKHQLSGTNVLVLLRVIQNPVLRIHRKLFRTLLNNLQRNARIKLNRITPKKAKIRWHKTSGRC</sequence>
<proteinExistence type="predicted"/>
<comment type="caution">
    <text evidence="2">The sequence shown here is derived from an EMBL/GenBank/DDBJ whole genome shotgun (WGS) entry which is preliminary data.</text>
</comment>
<dbReference type="Proteomes" id="UP001632037">
    <property type="component" value="Unassembled WGS sequence"/>
</dbReference>
<name>A0ABD3FA74_9STRA</name>
<evidence type="ECO:0000313" key="2">
    <source>
        <dbReference type="EMBL" id="KAL3663628.1"/>
    </source>
</evidence>
<evidence type="ECO:0000313" key="3">
    <source>
        <dbReference type="Proteomes" id="UP001632037"/>
    </source>
</evidence>
<gene>
    <name evidence="2" type="ORF">V7S43_011514</name>
</gene>
<keyword evidence="3" id="KW-1185">Reference proteome</keyword>
<accession>A0ABD3FA74</accession>